<dbReference type="EMBL" id="AP019834">
    <property type="protein sequence ID" value="BBM48261.1"/>
    <property type="molecule type" value="Genomic_DNA"/>
</dbReference>
<evidence type="ECO:0000313" key="6">
    <source>
        <dbReference type="Proteomes" id="UP000321397"/>
    </source>
</evidence>
<dbReference type="OrthoDB" id="79121at2"/>
<dbReference type="PATRIC" id="fig|157687.3.peg.223"/>
<dbReference type="InterPro" id="IPR036388">
    <property type="entry name" value="WH-like_DNA-bd_sf"/>
</dbReference>
<protein>
    <submittedName>
        <fullName evidence="4">RNA polymerase sigma factor, sigma-70 family</fullName>
    </submittedName>
</protein>
<reference evidence="4" key="2">
    <citation type="submission" date="2016-01" db="EMBL/GenBank/DDBJ databases">
        <authorList>
            <person name="Oliw E.H."/>
        </authorList>
    </citation>
    <scope>NUCLEOTIDE SEQUENCE [LARGE SCALE GENOMIC DNA]</scope>
    <source>
        <strain evidence="4">KA00185</strain>
    </source>
</reference>
<dbReference type="InterPro" id="IPR013325">
    <property type="entry name" value="RNA_pol_sigma_r2"/>
</dbReference>
<feature type="coiled-coil region" evidence="1">
    <location>
        <begin position="68"/>
        <end position="95"/>
    </location>
</feature>
<dbReference type="EMBL" id="LSDD01000011">
    <property type="protein sequence ID" value="KXB69919.1"/>
    <property type="molecule type" value="Genomic_DNA"/>
</dbReference>
<dbReference type="GO" id="GO:0006352">
    <property type="term" value="P:DNA-templated transcription initiation"/>
    <property type="evidence" value="ECO:0007669"/>
    <property type="project" value="InterPro"/>
</dbReference>
<dbReference type="EMBL" id="AP019835">
    <property type="protein sequence ID" value="BBM50601.1"/>
    <property type="molecule type" value="Genomic_DNA"/>
</dbReference>
<evidence type="ECO:0000313" key="7">
    <source>
        <dbReference type="Proteomes" id="UP000321501"/>
    </source>
</evidence>
<dbReference type="Proteomes" id="UP000321501">
    <property type="component" value="Chromosome"/>
</dbReference>
<dbReference type="SUPFAM" id="SSF88946">
    <property type="entry name" value="Sigma2 domain of RNA polymerase sigma factors"/>
    <property type="match status" value="1"/>
</dbReference>
<dbReference type="SUPFAM" id="SSF88659">
    <property type="entry name" value="Sigma3 and sigma4 domains of RNA polymerase sigma factors"/>
    <property type="match status" value="1"/>
</dbReference>
<dbReference type="AlphaFoldDB" id="A0A134AQD9"/>
<evidence type="ECO:0000256" key="1">
    <source>
        <dbReference type="SAM" id="Coils"/>
    </source>
</evidence>
<evidence type="ECO:0000313" key="3">
    <source>
        <dbReference type="EMBL" id="BBM50601.1"/>
    </source>
</evidence>
<dbReference type="Gene3D" id="1.10.10.10">
    <property type="entry name" value="Winged helix-like DNA-binding domain superfamily/Winged helix DNA-binding domain"/>
    <property type="match status" value="1"/>
</dbReference>
<dbReference type="InterPro" id="IPR013324">
    <property type="entry name" value="RNA_pol_sigma_r3/r4-like"/>
</dbReference>
<evidence type="ECO:0000313" key="4">
    <source>
        <dbReference type="EMBL" id="KXB69919.1"/>
    </source>
</evidence>
<dbReference type="Proteomes" id="UP000321397">
    <property type="component" value="Chromosome"/>
</dbReference>
<dbReference type="GO" id="GO:0003700">
    <property type="term" value="F:DNA-binding transcription factor activity"/>
    <property type="evidence" value="ECO:0007669"/>
    <property type="project" value="InterPro"/>
</dbReference>
<dbReference type="PRINTS" id="PR00046">
    <property type="entry name" value="SIGMA70FCT"/>
</dbReference>
<sequence>MLKKIFEDIRKKGSFSFEKIIEHYTMSDDEFFEFLKFVHLENIPEVRNSTDGSDFIVLEDENIFIAEKDTIKSYLENIKEKYEEFEKKSDDEREKEELIDKYLKIAVRESLLYSKYGFSFLDTVQEATLGIMSGLSYYSQITKITKEPEFFIKNFAVKYILEYQKELLKDIKSSELSYILYLKVKVDKSMGLSMEEISRQMNVTTEYIEQLEMLFDEVEPEELMENTQIFEKADKITQMYILENIPKKLNYLDEQILVMTYGLDDKVYTEKEIAKSLNIAKHNVKILKEKALNKLSIDMMRNDFVENSEEVNYTVN</sequence>
<proteinExistence type="predicted"/>
<dbReference type="InterPro" id="IPR000943">
    <property type="entry name" value="RNA_pol_sigma70"/>
</dbReference>
<keyword evidence="5" id="KW-1185">Reference proteome</keyword>
<reference evidence="3 7" key="4">
    <citation type="submission" date="2019-07" db="EMBL/GenBank/DDBJ databases">
        <title>Complete Genome Sequence of Leptotrichia wadei Strain JMUB3934.</title>
        <authorList>
            <person name="Watanabe S."/>
            <person name="Cui L."/>
        </authorList>
    </citation>
    <scope>NUCLEOTIDE SEQUENCE [LARGE SCALE GENOMIC DNA]</scope>
    <source>
        <strain evidence="3 7">JMUB3934</strain>
    </source>
</reference>
<organism evidence="4 5">
    <name type="scientific">Leptotrichia wadei</name>
    <dbReference type="NCBI Taxonomy" id="157687"/>
    <lineage>
        <taxon>Bacteria</taxon>
        <taxon>Fusobacteriati</taxon>
        <taxon>Fusobacteriota</taxon>
        <taxon>Fusobacteriia</taxon>
        <taxon>Fusobacteriales</taxon>
        <taxon>Leptotrichiaceae</taxon>
        <taxon>Leptotrichia</taxon>
    </lineage>
</organism>
<evidence type="ECO:0000313" key="2">
    <source>
        <dbReference type="EMBL" id="BBM48261.1"/>
    </source>
</evidence>
<dbReference type="Gene3D" id="1.20.120.1810">
    <property type="match status" value="1"/>
</dbReference>
<accession>A0A134AQD9</accession>
<dbReference type="RefSeq" id="WP_060917281.1">
    <property type="nucleotide sequence ID" value="NZ_AP019834.1"/>
</dbReference>
<reference evidence="2 6" key="3">
    <citation type="submission" date="2019-07" db="EMBL/GenBank/DDBJ databases">
        <title>Complete Genome Sequence of Leptotrichia wadei Strain JMUB3933.</title>
        <authorList>
            <person name="Watanabe S."/>
            <person name="Cui L."/>
        </authorList>
    </citation>
    <scope>NUCLEOTIDE SEQUENCE [LARGE SCALE GENOMIC DNA]</scope>
    <source>
        <strain evidence="2 6">JMUB3933</strain>
    </source>
</reference>
<reference evidence="5" key="1">
    <citation type="submission" date="2016-01" db="EMBL/GenBank/DDBJ databases">
        <authorList>
            <person name="Mitreva M."/>
            <person name="Pepin K.H."/>
            <person name="Mihindukulasuriya K.A."/>
            <person name="Fulton R."/>
            <person name="Fronick C."/>
            <person name="O'Laughlin M."/>
            <person name="Miner T."/>
            <person name="Herter B."/>
            <person name="Rosa B.A."/>
            <person name="Cordes M."/>
            <person name="Tomlinson C."/>
            <person name="Wollam A."/>
            <person name="Palsikar V.B."/>
            <person name="Mardis E.R."/>
            <person name="Wilson R.K."/>
        </authorList>
    </citation>
    <scope>NUCLEOTIDE SEQUENCE [LARGE SCALE GENOMIC DNA]</scope>
    <source>
        <strain evidence="5">KA00185</strain>
    </source>
</reference>
<gene>
    <name evidence="4" type="ORF">HMPREF3180_00221</name>
    <name evidence="2" type="ORF">JMUB3933_1775</name>
    <name evidence="3" type="ORF">JMUB3934_1911</name>
</gene>
<keyword evidence="1" id="KW-0175">Coiled coil</keyword>
<evidence type="ECO:0000313" key="5">
    <source>
        <dbReference type="Proteomes" id="UP000070483"/>
    </source>
</evidence>
<dbReference type="Proteomes" id="UP000070483">
    <property type="component" value="Unassembled WGS sequence"/>
</dbReference>
<dbReference type="STRING" id="157687.HMPREF3180_00221"/>
<name>A0A134AQD9_9FUSO</name>